<reference evidence="3 4" key="1">
    <citation type="submission" date="2017-08" db="EMBL/GenBank/DDBJ databases">
        <title>Fine stratification of microbial communities through a metagenomic profile of the photic zone.</title>
        <authorList>
            <person name="Haro-Moreno J.M."/>
            <person name="Lopez-Perez M."/>
            <person name="De La Torre J."/>
            <person name="Picazo A."/>
            <person name="Camacho A."/>
            <person name="Rodriguez-Valera F."/>
        </authorList>
    </citation>
    <scope>NUCLEOTIDE SEQUENCE [LARGE SCALE GENOMIC DNA]</scope>
    <source>
        <strain evidence="3">MED-G24</strain>
    </source>
</reference>
<gene>
    <name evidence="3" type="ORF">CNE99_02500</name>
</gene>
<sequence>MKKYIAIAFSLALTHSAAADNKVIVDGQRYVTSDNQYSELCMAALESKAALRKKAEELNINRRDIKRVACNGMSLVRFARTQKGDMKEWFAKN</sequence>
<feature type="signal peptide" evidence="2">
    <location>
        <begin position="1"/>
        <end position="19"/>
    </location>
</feature>
<protein>
    <recommendedName>
        <fullName evidence="5">DUF3718 domain-containing protein</fullName>
    </recommendedName>
</protein>
<comment type="caution">
    <text evidence="3">The sequence shown here is derived from an EMBL/GenBank/DDBJ whole genome shotgun (WGS) entry which is preliminary data.</text>
</comment>
<organism evidence="3 4">
    <name type="scientific">OM182 bacterium MED-G24</name>
    <dbReference type="NCBI Taxonomy" id="1986255"/>
    <lineage>
        <taxon>Bacteria</taxon>
        <taxon>Pseudomonadati</taxon>
        <taxon>Pseudomonadota</taxon>
        <taxon>Gammaproteobacteria</taxon>
        <taxon>OMG group</taxon>
        <taxon>OM182 clade</taxon>
    </lineage>
</organism>
<evidence type="ECO:0000313" key="4">
    <source>
        <dbReference type="Proteomes" id="UP000219327"/>
    </source>
</evidence>
<accession>A0A2A5WWU9</accession>
<keyword evidence="1" id="KW-0175">Coiled coil</keyword>
<keyword evidence="2" id="KW-0732">Signal</keyword>
<evidence type="ECO:0000313" key="3">
    <source>
        <dbReference type="EMBL" id="PDH40969.1"/>
    </source>
</evidence>
<dbReference type="EMBL" id="NTKD01000007">
    <property type="protein sequence ID" value="PDH40969.1"/>
    <property type="molecule type" value="Genomic_DNA"/>
</dbReference>
<dbReference type="Pfam" id="PF12514">
    <property type="entry name" value="DUF3718"/>
    <property type="match status" value="1"/>
</dbReference>
<dbReference type="InterPro" id="IPR022193">
    <property type="entry name" value="DUF3718"/>
</dbReference>
<evidence type="ECO:0000256" key="1">
    <source>
        <dbReference type="SAM" id="Coils"/>
    </source>
</evidence>
<proteinExistence type="predicted"/>
<evidence type="ECO:0000256" key="2">
    <source>
        <dbReference type="SAM" id="SignalP"/>
    </source>
</evidence>
<name>A0A2A5WWU9_9GAMM</name>
<evidence type="ECO:0008006" key="5">
    <source>
        <dbReference type="Google" id="ProtNLM"/>
    </source>
</evidence>
<dbReference type="AlphaFoldDB" id="A0A2A5WWU9"/>
<feature type="coiled-coil region" evidence="1">
    <location>
        <begin position="41"/>
        <end position="68"/>
    </location>
</feature>
<feature type="chain" id="PRO_5012088518" description="DUF3718 domain-containing protein" evidence="2">
    <location>
        <begin position="20"/>
        <end position="93"/>
    </location>
</feature>
<dbReference type="Proteomes" id="UP000219327">
    <property type="component" value="Unassembled WGS sequence"/>
</dbReference>